<dbReference type="Gene3D" id="3.30.420.10">
    <property type="entry name" value="Ribonuclease H-like superfamily/Ribonuclease H"/>
    <property type="match status" value="1"/>
</dbReference>
<sequence>MPVRHQPHLLDEPRGGVPDVIGDPEGFARICRHFSQAPGPLGADAERASGFRYDHRDYLVQFKRGRLIALIDPIAVAGFDEGWEPFNQAVEGAEWIIHDSPQDLPGFHQLGLKPTSLFDTELAARMLNLQHFGLSAVTEHYLGLTLAKEHSAADWSYRPLPRDWRNYAALDVELLEPLRSALAEDLKRQGKEEWARQEFAWLLARGQRDKPEPEQPWRRISRINILRNDRRGLAVARSLWTRRDALARQYDIAPNLLLSDAAIIEAAQVKPRNSRQFRAIRSLNQRVRIHTGGEQDRMFERYAPIQREVKHSVWKEAILEALSLPSQDLPVQPGMSRTDECHAPKSMQVWRHRHPERFARLQAVRKVVNQVSQDTNTPADILIKPKYLRDLCWTDDPAGRDVADFLTAEGSRPWQVSLLSESLSRVIM</sequence>
<feature type="domain" description="HRDC" evidence="1">
    <location>
        <begin position="229"/>
        <end position="312"/>
    </location>
</feature>
<comment type="caution">
    <text evidence="2">The sequence shown here is derived from an EMBL/GenBank/DDBJ whole genome shotgun (WGS) entry which is preliminary data.</text>
</comment>
<protein>
    <submittedName>
        <fullName evidence="2">HRDC domain-containing protein</fullName>
    </submittedName>
</protein>
<dbReference type="InterPro" id="IPR002121">
    <property type="entry name" value="HRDC_dom"/>
</dbReference>
<dbReference type="PROSITE" id="PS50967">
    <property type="entry name" value="HRDC"/>
    <property type="match status" value="1"/>
</dbReference>
<dbReference type="EMBL" id="JBANBB010000001">
    <property type="protein sequence ID" value="MEK0306729.1"/>
    <property type="molecule type" value="Genomic_DNA"/>
</dbReference>
<evidence type="ECO:0000313" key="3">
    <source>
        <dbReference type="Proteomes" id="UP001373159"/>
    </source>
</evidence>
<dbReference type="InterPro" id="IPR041605">
    <property type="entry name" value="Exo_C"/>
</dbReference>
<accession>A0ABU8ZQ69</accession>
<dbReference type="RefSeq" id="WP_340469280.1">
    <property type="nucleotide sequence ID" value="NZ_JBANBB010000001.1"/>
</dbReference>
<dbReference type="PANTHER" id="PTHR47649:SF1">
    <property type="entry name" value="RIBONUCLEASE D"/>
    <property type="match status" value="1"/>
</dbReference>
<dbReference type="InterPro" id="IPR036397">
    <property type="entry name" value="RNaseH_sf"/>
</dbReference>
<evidence type="ECO:0000313" key="2">
    <source>
        <dbReference type="EMBL" id="MEK0306729.1"/>
    </source>
</evidence>
<evidence type="ECO:0000259" key="1">
    <source>
        <dbReference type="PROSITE" id="PS50967"/>
    </source>
</evidence>
<dbReference type="SMART" id="SM00474">
    <property type="entry name" value="35EXOc"/>
    <property type="match status" value="1"/>
</dbReference>
<dbReference type="CDD" id="cd06142">
    <property type="entry name" value="RNaseD_exo"/>
    <property type="match status" value="1"/>
</dbReference>
<proteinExistence type="predicted"/>
<name>A0ABU8ZQ69_9BIFI</name>
<dbReference type="Pfam" id="PF01612">
    <property type="entry name" value="DNA_pol_A_exo1"/>
    <property type="match status" value="1"/>
</dbReference>
<dbReference type="InterPro" id="IPR012337">
    <property type="entry name" value="RNaseH-like_sf"/>
</dbReference>
<keyword evidence="3" id="KW-1185">Reference proteome</keyword>
<organism evidence="2 3">
    <name type="scientific">Bifidobacterium favimelis</name>
    <dbReference type="NCBI Taxonomy" id="3122979"/>
    <lineage>
        <taxon>Bacteria</taxon>
        <taxon>Bacillati</taxon>
        <taxon>Actinomycetota</taxon>
        <taxon>Actinomycetes</taxon>
        <taxon>Bifidobacteriales</taxon>
        <taxon>Bifidobacteriaceae</taxon>
        <taxon>Bifidobacterium</taxon>
    </lineage>
</organism>
<dbReference type="Gene3D" id="1.10.150.80">
    <property type="entry name" value="HRDC domain"/>
    <property type="match status" value="2"/>
</dbReference>
<gene>
    <name evidence="2" type="ORF">V8P97_04540</name>
</gene>
<dbReference type="InterPro" id="IPR051086">
    <property type="entry name" value="RNase_D-like"/>
</dbReference>
<dbReference type="SUPFAM" id="SSF53098">
    <property type="entry name" value="Ribonuclease H-like"/>
    <property type="match status" value="1"/>
</dbReference>
<reference evidence="2 3" key="1">
    <citation type="submission" date="2024-02" db="EMBL/GenBank/DDBJ databases">
        <title>Bifidobacterium honeyensis sp. nov., isolated from the comb honey.</title>
        <authorList>
            <person name="Liu W."/>
            <person name="Li Y."/>
        </authorList>
    </citation>
    <scope>NUCLEOTIDE SEQUENCE [LARGE SCALE GENOMIC DNA]</scope>
    <source>
        <strain evidence="2 3">IMAU50988</strain>
    </source>
</reference>
<dbReference type="InterPro" id="IPR044876">
    <property type="entry name" value="HRDC_dom_sf"/>
</dbReference>
<dbReference type="SUPFAM" id="SSF47819">
    <property type="entry name" value="HRDC-like"/>
    <property type="match status" value="1"/>
</dbReference>
<dbReference type="Pfam" id="PF00570">
    <property type="entry name" value="HRDC"/>
    <property type="match status" value="1"/>
</dbReference>
<dbReference type="InterPro" id="IPR010997">
    <property type="entry name" value="HRDC-like_sf"/>
</dbReference>
<dbReference type="Proteomes" id="UP001373159">
    <property type="component" value="Unassembled WGS sequence"/>
</dbReference>
<dbReference type="PANTHER" id="PTHR47649">
    <property type="entry name" value="RIBONUCLEASE D"/>
    <property type="match status" value="1"/>
</dbReference>
<dbReference type="InterPro" id="IPR002562">
    <property type="entry name" value="3'-5'_exonuclease_dom"/>
</dbReference>
<dbReference type="Pfam" id="PF18305">
    <property type="entry name" value="DNA_pol_A_exoN"/>
    <property type="match status" value="1"/>
</dbReference>